<proteinExistence type="predicted"/>
<evidence type="ECO:0000259" key="2">
    <source>
        <dbReference type="Pfam" id="PF24536"/>
    </source>
</evidence>
<comment type="caution">
    <text evidence="3">The sequence shown here is derived from an EMBL/GenBank/DDBJ whole genome shotgun (WGS) entry which is preliminary data.</text>
</comment>
<evidence type="ECO:0000313" key="3">
    <source>
        <dbReference type="EMBL" id="CAG5114603.1"/>
    </source>
</evidence>
<dbReference type="OrthoDB" id="5373426at2759"/>
<keyword evidence="4" id="KW-1185">Reference proteome</keyword>
<dbReference type="Pfam" id="PF24536">
    <property type="entry name" value="NXPE4_C"/>
    <property type="match status" value="1"/>
</dbReference>
<dbReference type="AlphaFoldDB" id="A0A8S3YBL0"/>
<organism evidence="3 4">
    <name type="scientific">Candidula unifasciata</name>
    <dbReference type="NCBI Taxonomy" id="100452"/>
    <lineage>
        <taxon>Eukaryota</taxon>
        <taxon>Metazoa</taxon>
        <taxon>Spiralia</taxon>
        <taxon>Lophotrochozoa</taxon>
        <taxon>Mollusca</taxon>
        <taxon>Gastropoda</taxon>
        <taxon>Heterobranchia</taxon>
        <taxon>Euthyneura</taxon>
        <taxon>Panpulmonata</taxon>
        <taxon>Eupulmonata</taxon>
        <taxon>Stylommatophora</taxon>
        <taxon>Helicina</taxon>
        <taxon>Helicoidea</taxon>
        <taxon>Geomitridae</taxon>
        <taxon>Candidula</taxon>
    </lineage>
</organism>
<protein>
    <recommendedName>
        <fullName evidence="2">NXPE C-terminal domain-containing protein</fullName>
    </recommendedName>
</protein>
<accession>A0A8S3YBL0</accession>
<feature type="transmembrane region" description="Helical" evidence="1">
    <location>
        <begin position="12"/>
        <end position="32"/>
    </location>
</feature>
<dbReference type="EMBL" id="CAJHNH020000014">
    <property type="protein sequence ID" value="CAG5114603.1"/>
    <property type="molecule type" value="Genomic_DNA"/>
</dbReference>
<keyword evidence="1" id="KW-0472">Membrane</keyword>
<feature type="domain" description="NXPE C-terminal" evidence="2">
    <location>
        <begin position="171"/>
        <end position="398"/>
    </location>
</feature>
<reference evidence="3" key="1">
    <citation type="submission" date="2021-04" db="EMBL/GenBank/DDBJ databases">
        <authorList>
            <consortium name="Molecular Ecology Group"/>
        </authorList>
    </citation>
    <scope>NUCLEOTIDE SEQUENCE</scope>
</reference>
<name>A0A8S3YBL0_9EUPU</name>
<keyword evidence="1" id="KW-0812">Transmembrane</keyword>
<dbReference type="Proteomes" id="UP000678393">
    <property type="component" value="Unassembled WGS sequence"/>
</dbReference>
<sequence length="405" mass="46250">MIFQYKKRKWIYIVVIFLPAAVFMLLSINSLGGKMNIEMMQSLFSGQWNEMKPSCINVLDNMVLGSWEKDKLKEAEMAAVVNFHKKIRAYHGINVNLQHKDNICGNVMHGATNRGITQFRALCDPNGSTPCCFENKCVFKTVEQCRCKNCFDLRQKLHAELSTWIPAEPTCKITMFAGEEDSCKVMKDMTIYFIGDSFMRQLFIAVLSLMRKNKPYGPFINGTPTDTLKYCDRHYMLTTECSPWIGVNADECKNTTRLREIGFWKTDQVSEMLKSVKELQDQPNSIVLLSVGLHFQFNLQVVENKVLNPLLLSLANSSWPKVIWLSAPSAGLMKSPGYKYQQKENGIQYNIKANELMRRKGIPVLDFFNMTEPVMSFDGTHHGAGVNDLKVQVLLNYLLEIKTST</sequence>
<evidence type="ECO:0000313" key="4">
    <source>
        <dbReference type="Proteomes" id="UP000678393"/>
    </source>
</evidence>
<evidence type="ECO:0000256" key="1">
    <source>
        <dbReference type="SAM" id="Phobius"/>
    </source>
</evidence>
<dbReference type="InterPro" id="IPR057106">
    <property type="entry name" value="NXPE4_C"/>
</dbReference>
<gene>
    <name evidence="3" type="ORF">CUNI_LOCUS161</name>
</gene>
<keyword evidence="1" id="KW-1133">Transmembrane helix</keyword>
<dbReference type="SUPFAM" id="SSF52266">
    <property type="entry name" value="SGNH hydrolase"/>
    <property type="match status" value="1"/>
</dbReference>